<dbReference type="AlphaFoldDB" id="A0A1H3MJN9"/>
<dbReference type="STRING" id="576131.SAMN05444486_103660"/>
<evidence type="ECO:0000313" key="1">
    <source>
        <dbReference type="EMBL" id="SDY76932.1"/>
    </source>
</evidence>
<dbReference type="PANTHER" id="PTHR35984:SF1">
    <property type="entry name" value="PERIPLASMIC SERINE PROTEASE"/>
    <property type="match status" value="1"/>
</dbReference>
<dbReference type="RefSeq" id="WP_089893467.1">
    <property type="nucleotide sequence ID" value="NZ_CALJFH010000010.1"/>
</dbReference>
<evidence type="ECO:0000313" key="2">
    <source>
        <dbReference type="Proteomes" id="UP000199026"/>
    </source>
</evidence>
<proteinExistence type="predicted"/>
<protein>
    <submittedName>
        <fullName evidence="1">Serine dehydrogenase proteinase</fullName>
    </submittedName>
</protein>
<keyword evidence="2" id="KW-1185">Reference proteome</keyword>
<dbReference type="OrthoDB" id="9806253at2"/>
<gene>
    <name evidence="1" type="ORF">SAMN05444486_103660</name>
</gene>
<dbReference type="InterPro" id="IPR029045">
    <property type="entry name" value="ClpP/crotonase-like_dom_sf"/>
</dbReference>
<sequence>MPTWNEVDAIILERVSKGESVEKACDELRAEYLKNLSDHVSRPVITYYSGFLQKPPHPAMSINDFDMNGFMAVIHNIECDKGLDLVLHTPGGGTEATRALVEYIYSKFGKDIRVIVPQLAMSAGTMIACASNEIIMGKHSSLGPTDPQVNGVPAMGVISEIKKAIEEIRSDPLKQALWQEVFRQLPPAFISSCERSIAGTQKMVEAWLAQNMFVDRQNPTKVAKLTLDKINSYEDTTEHGHHFLREACIEFGLNVSSLEDDQDLQEHVLSLHHAYVASFARLRSFKFIENSIGASWNVSLD</sequence>
<accession>A0A1H3MJN9</accession>
<dbReference type="GO" id="GO:0016020">
    <property type="term" value="C:membrane"/>
    <property type="evidence" value="ECO:0007669"/>
    <property type="project" value="InterPro"/>
</dbReference>
<dbReference type="GeneID" id="78125602"/>
<reference evidence="1 2" key="1">
    <citation type="submission" date="2016-10" db="EMBL/GenBank/DDBJ databases">
        <authorList>
            <person name="de Groot N.N."/>
        </authorList>
    </citation>
    <scope>NUCLEOTIDE SEQUENCE [LARGE SCALE GENOMIC DNA]</scope>
    <source>
        <strain evidence="1 2">DSM 24677</strain>
    </source>
</reference>
<name>A0A1H3MJN9_9RHOB</name>
<dbReference type="Pfam" id="PF01972">
    <property type="entry name" value="SDH_protease"/>
    <property type="match status" value="1"/>
</dbReference>
<dbReference type="PANTHER" id="PTHR35984">
    <property type="entry name" value="PERIPLASMIC SERINE PROTEASE"/>
    <property type="match status" value="1"/>
</dbReference>
<dbReference type="InterPro" id="IPR002825">
    <property type="entry name" value="Pept_S49_ser-pept_pro"/>
</dbReference>
<dbReference type="Proteomes" id="UP000199026">
    <property type="component" value="Unassembled WGS sequence"/>
</dbReference>
<dbReference type="Gene3D" id="3.90.226.10">
    <property type="entry name" value="2-enoyl-CoA Hydratase, Chain A, domain 1"/>
    <property type="match status" value="1"/>
</dbReference>
<organism evidence="1 2">
    <name type="scientific">Lentibacter algarum</name>
    <dbReference type="NCBI Taxonomy" id="576131"/>
    <lineage>
        <taxon>Bacteria</taxon>
        <taxon>Pseudomonadati</taxon>
        <taxon>Pseudomonadota</taxon>
        <taxon>Alphaproteobacteria</taxon>
        <taxon>Rhodobacterales</taxon>
        <taxon>Roseobacteraceae</taxon>
        <taxon>Lentibacter</taxon>
    </lineage>
</organism>
<dbReference type="SUPFAM" id="SSF52096">
    <property type="entry name" value="ClpP/crotonase"/>
    <property type="match status" value="1"/>
</dbReference>
<dbReference type="EMBL" id="FNPR01000003">
    <property type="protein sequence ID" value="SDY76932.1"/>
    <property type="molecule type" value="Genomic_DNA"/>
</dbReference>